<dbReference type="InterPro" id="IPR004606">
    <property type="entry name" value="Mop_domain"/>
</dbReference>
<keyword evidence="1 2" id="KW-0500">Molybdenum</keyword>
<feature type="domain" description="Mop" evidence="3">
    <location>
        <begin position="2"/>
        <end position="68"/>
    </location>
</feature>
<protein>
    <submittedName>
        <fullName evidence="4">TOBE domain-containing protein</fullName>
    </submittedName>
</protein>
<sequence>MLTSARNVFPVTVSAVHPGAINDEIILNMDGGQEVVASITQASTKRLGLAPGKKALALIKASFVILLEDAGDWLLSTRNQFTGTVKAVRPGAVNTEVDMELPGGQTLCAIITLASAEKLKLAPGSTVTAAVKASHVIVAVQK</sequence>
<dbReference type="Proteomes" id="UP000823821">
    <property type="component" value="Unassembled WGS sequence"/>
</dbReference>
<reference evidence="4" key="2">
    <citation type="submission" date="2021-04" db="EMBL/GenBank/DDBJ databases">
        <authorList>
            <person name="Gilroy R."/>
        </authorList>
    </citation>
    <scope>NUCLEOTIDE SEQUENCE</scope>
    <source>
        <strain evidence="4">5032</strain>
    </source>
</reference>
<dbReference type="EMBL" id="DWZD01000015">
    <property type="protein sequence ID" value="HJA78329.1"/>
    <property type="molecule type" value="Genomic_DNA"/>
</dbReference>
<dbReference type="PANTHER" id="PTHR30432:SF1">
    <property type="entry name" value="DNA-BINDING TRANSCRIPTIONAL DUAL REGULATOR MODE"/>
    <property type="match status" value="1"/>
</dbReference>
<evidence type="ECO:0000313" key="4">
    <source>
        <dbReference type="EMBL" id="HJA78329.1"/>
    </source>
</evidence>
<accession>A0A9D2KQ98</accession>
<comment type="caution">
    <text evidence="4">The sequence shown here is derived from an EMBL/GenBank/DDBJ whole genome shotgun (WGS) entry which is preliminary data.</text>
</comment>
<dbReference type="InterPro" id="IPR008995">
    <property type="entry name" value="Mo/tungstate-bd_C_term_dom"/>
</dbReference>
<evidence type="ECO:0000256" key="1">
    <source>
        <dbReference type="ARBA" id="ARBA00022505"/>
    </source>
</evidence>
<dbReference type="Pfam" id="PF03459">
    <property type="entry name" value="TOBE"/>
    <property type="match status" value="2"/>
</dbReference>
<evidence type="ECO:0000313" key="5">
    <source>
        <dbReference type="Proteomes" id="UP000823821"/>
    </source>
</evidence>
<proteinExistence type="predicted"/>
<dbReference type="NCBIfam" id="TIGR00638">
    <property type="entry name" value="Mop"/>
    <property type="match status" value="2"/>
</dbReference>
<feature type="domain" description="Mop" evidence="3">
    <location>
        <begin position="74"/>
        <end position="140"/>
    </location>
</feature>
<dbReference type="PROSITE" id="PS51866">
    <property type="entry name" value="MOP"/>
    <property type="match status" value="2"/>
</dbReference>
<organism evidence="4 5">
    <name type="scientific">Candidatus Desulfovibrio intestinavium</name>
    <dbReference type="NCBI Taxonomy" id="2838534"/>
    <lineage>
        <taxon>Bacteria</taxon>
        <taxon>Pseudomonadati</taxon>
        <taxon>Thermodesulfobacteriota</taxon>
        <taxon>Desulfovibrionia</taxon>
        <taxon>Desulfovibrionales</taxon>
        <taxon>Desulfovibrionaceae</taxon>
        <taxon>Desulfovibrio</taxon>
    </lineage>
</organism>
<name>A0A9D2KQ98_9BACT</name>
<dbReference type="SUPFAM" id="SSF50331">
    <property type="entry name" value="MOP-like"/>
    <property type="match status" value="2"/>
</dbReference>
<evidence type="ECO:0000256" key="2">
    <source>
        <dbReference type="PROSITE-ProRule" id="PRU01213"/>
    </source>
</evidence>
<dbReference type="PANTHER" id="PTHR30432">
    <property type="entry name" value="TRANSCRIPTIONAL REGULATOR MODE"/>
    <property type="match status" value="1"/>
</dbReference>
<dbReference type="InterPro" id="IPR051815">
    <property type="entry name" value="Molybdate_resp_trans_reg"/>
</dbReference>
<dbReference type="GO" id="GO:0015689">
    <property type="term" value="P:molybdate ion transport"/>
    <property type="evidence" value="ECO:0007669"/>
    <property type="project" value="InterPro"/>
</dbReference>
<dbReference type="AlphaFoldDB" id="A0A9D2KQ98"/>
<reference evidence="4" key="1">
    <citation type="journal article" date="2021" name="PeerJ">
        <title>Extensive microbial diversity within the chicken gut microbiome revealed by metagenomics and culture.</title>
        <authorList>
            <person name="Gilroy R."/>
            <person name="Ravi A."/>
            <person name="Getino M."/>
            <person name="Pursley I."/>
            <person name="Horton D.L."/>
            <person name="Alikhan N.F."/>
            <person name="Baker D."/>
            <person name="Gharbi K."/>
            <person name="Hall N."/>
            <person name="Watson M."/>
            <person name="Adriaenssens E.M."/>
            <person name="Foster-Nyarko E."/>
            <person name="Jarju S."/>
            <person name="Secka A."/>
            <person name="Antonio M."/>
            <person name="Oren A."/>
            <person name="Chaudhuri R.R."/>
            <person name="La Ragione R."/>
            <person name="Hildebrand F."/>
            <person name="Pallen M.J."/>
        </authorList>
    </citation>
    <scope>NUCLEOTIDE SEQUENCE</scope>
    <source>
        <strain evidence="4">5032</strain>
    </source>
</reference>
<dbReference type="Gene3D" id="2.40.50.100">
    <property type="match status" value="2"/>
</dbReference>
<evidence type="ECO:0000259" key="3">
    <source>
        <dbReference type="PROSITE" id="PS51866"/>
    </source>
</evidence>
<dbReference type="InterPro" id="IPR005116">
    <property type="entry name" value="Transp-assoc_OB_typ1"/>
</dbReference>
<gene>
    <name evidence="4" type="ORF">H9784_01975</name>
</gene>